<evidence type="ECO:0000256" key="2">
    <source>
        <dbReference type="ARBA" id="ARBA00022801"/>
    </source>
</evidence>
<keyword evidence="1 4" id="KW-0645">Protease</keyword>
<dbReference type="Proteomes" id="UP000228528">
    <property type="component" value="Unassembled WGS sequence"/>
</dbReference>
<dbReference type="GO" id="GO:0006508">
    <property type="term" value="P:proteolysis"/>
    <property type="evidence" value="ECO:0007669"/>
    <property type="project" value="UniProtKB-KW"/>
</dbReference>
<comment type="similarity">
    <text evidence="3">Belongs to the peptidase U32 family.</text>
</comment>
<sequence length="240" mass="26622">ALCVAISGKCYMSLATYNSSANRGACRQNCRRSYKVIDEETGVELQVNNKYIMSPKDLCTIGFIDKIIDAGVIVLKLEGRGRSPDYTRTVTACYSESVDAYLSGTYTKEKIDQWIARLEKVYNRGFWHGGYYLGKKMGEWSGAYGSQATTENIFVGQATKYYAKSAIGEFSVETKQVSVGDTLLITGPTTGAIEVPVEEMYVDEKPAMVAKKGQIFTMPIAERVRKSDKIFTVINRNPDA</sequence>
<evidence type="ECO:0000256" key="3">
    <source>
        <dbReference type="ARBA" id="ARBA00038374"/>
    </source>
</evidence>
<gene>
    <name evidence="4" type="ORF">COU30_01285</name>
</gene>
<evidence type="ECO:0000313" key="5">
    <source>
        <dbReference type="Proteomes" id="UP000228528"/>
    </source>
</evidence>
<organism evidence="4 5">
    <name type="scientific">Candidatus Magasanikbacteria bacterium CG10_big_fil_rev_8_21_14_0_10_38_6</name>
    <dbReference type="NCBI Taxonomy" id="1974647"/>
    <lineage>
        <taxon>Bacteria</taxon>
        <taxon>Candidatus Magasanikiibacteriota</taxon>
    </lineage>
</organism>
<dbReference type="EMBL" id="PFBW01000056">
    <property type="protein sequence ID" value="PIR77648.1"/>
    <property type="molecule type" value="Genomic_DNA"/>
</dbReference>
<dbReference type="InterPro" id="IPR051454">
    <property type="entry name" value="RNA/ubiquinone_mod_enzymes"/>
</dbReference>
<evidence type="ECO:0000313" key="4">
    <source>
        <dbReference type="EMBL" id="PIR77648.1"/>
    </source>
</evidence>
<comment type="caution">
    <text evidence="4">The sequence shown here is derived from an EMBL/GenBank/DDBJ whole genome shotgun (WGS) entry which is preliminary data.</text>
</comment>
<dbReference type="Pfam" id="PF01136">
    <property type="entry name" value="Peptidase_U32"/>
    <property type="match status" value="1"/>
</dbReference>
<proteinExistence type="inferred from homology"/>
<accession>A0A2M6P1U0</accession>
<name>A0A2M6P1U0_9BACT</name>
<dbReference type="GO" id="GO:0008233">
    <property type="term" value="F:peptidase activity"/>
    <property type="evidence" value="ECO:0007669"/>
    <property type="project" value="UniProtKB-KW"/>
</dbReference>
<reference evidence="5" key="1">
    <citation type="submission" date="2017-09" db="EMBL/GenBank/DDBJ databases">
        <title>Depth-based differentiation of microbial function through sediment-hosted aquifers and enrichment of novel symbionts in the deep terrestrial subsurface.</title>
        <authorList>
            <person name="Probst A.J."/>
            <person name="Ladd B."/>
            <person name="Jarett J.K."/>
            <person name="Geller-Mcgrath D.E."/>
            <person name="Sieber C.M.K."/>
            <person name="Emerson J.B."/>
            <person name="Anantharaman K."/>
            <person name="Thomas B.C."/>
            <person name="Malmstrom R."/>
            <person name="Stieglmeier M."/>
            <person name="Klingl A."/>
            <person name="Woyke T."/>
            <person name="Ryan C.M."/>
            <person name="Banfield J.F."/>
        </authorList>
    </citation>
    <scope>NUCLEOTIDE SEQUENCE [LARGE SCALE GENOMIC DNA]</scope>
</reference>
<dbReference type="PANTHER" id="PTHR30217:SF6">
    <property type="entry name" value="TRNA HYDROXYLATION PROTEIN P"/>
    <property type="match status" value="1"/>
</dbReference>
<evidence type="ECO:0000256" key="1">
    <source>
        <dbReference type="ARBA" id="ARBA00022670"/>
    </source>
</evidence>
<dbReference type="AlphaFoldDB" id="A0A2M6P1U0"/>
<dbReference type="PANTHER" id="PTHR30217">
    <property type="entry name" value="PEPTIDASE U32 FAMILY"/>
    <property type="match status" value="1"/>
</dbReference>
<protein>
    <submittedName>
        <fullName evidence="4">Collagenase-like protease</fullName>
    </submittedName>
</protein>
<dbReference type="InterPro" id="IPR001539">
    <property type="entry name" value="Peptidase_U32"/>
</dbReference>
<feature type="non-terminal residue" evidence="4">
    <location>
        <position position="1"/>
    </location>
</feature>
<keyword evidence="2" id="KW-0378">Hydrolase</keyword>